<evidence type="ECO:0000256" key="2">
    <source>
        <dbReference type="SAM" id="Phobius"/>
    </source>
</evidence>
<accession>A0A0A6VG35</accession>
<comment type="caution">
    <text evidence="3">The sequence shown here is derived from an EMBL/GenBank/DDBJ whole genome shotgun (WGS) entry which is preliminary data.</text>
</comment>
<sequence>MMKYLSDMNWWKQLSLNALTLLTALLAALTVAKVHIDWFTSDTINAIAQFIVAFGTFFVGSLAGIINTYITERSKKKAKEVAEKYAQEQAEAAAAKVAKAKEVLATTAENPETTPSTEGPVAETNITVQ</sequence>
<gene>
    <name evidence="3" type="ORF">NG54_03475</name>
</gene>
<reference evidence="3 4" key="1">
    <citation type="submission" date="2014-10" db="EMBL/GenBank/DDBJ databases">
        <title>Draft genome of phytase producing Bacillus ginsengihumi strain M2.11.</title>
        <authorList>
            <person name="Toymentseva A."/>
            <person name="Boulygina E.A."/>
            <person name="Kazakov S.V."/>
            <person name="Kayumov I."/>
            <person name="Suleimanova A.D."/>
            <person name="Mardanova A.M."/>
            <person name="Maria S.N."/>
            <person name="Sergey M.Y."/>
            <person name="Sharipova M.R."/>
        </authorList>
    </citation>
    <scope>NUCLEOTIDE SEQUENCE [LARGE SCALE GENOMIC DNA]</scope>
    <source>
        <strain evidence="3 4">M2.11</strain>
    </source>
</reference>
<keyword evidence="2" id="KW-0812">Transmembrane</keyword>
<dbReference type="AlphaFoldDB" id="A0A0A6VG35"/>
<name>A0A0A6VG35_9BACI</name>
<dbReference type="Proteomes" id="UP000030588">
    <property type="component" value="Unassembled WGS sequence"/>
</dbReference>
<evidence type="ECO:0000256" key="1">
    <source>
        <dbReference type="SAM" id="MobiDB-lite"/>
    </source>
</evidence>
<organism evidence="3 4">
    <name type="scientific">Heyndrickxia ginsengihumi</name>
    <dbReference type="NCBI Taxonomy" id="363870"/>
    <lineage>
        <taxon>Bacteria</taxon>
        <taxon>Bacillati</taxon>
        <taxon>Bacillota</taxon>
        <taxon>Bacilli</taxon>
        <taxon>Bacillales</taxon>
        <taxon>Bacillaceae</taxon>
        <taxon>Heyndrickxia</taxon>
    </lineage>
</organism>
<feature type="region of interest" description="Disordered" evidence="1">
    <location>
        <begin position="105"/>
        <end position="129"/>
    </location>
</feature>
<feature type="transmembrane region" description="Helical" evidence="2">
    <location>
        <begin position="46"/>
        <end position="70"/>
    </location>
</feature>
<protein>
    <recommendedName>
        <fullName evidence="5">Holin</fullName>
    </recommendedName>
</protein>
<proteinExistence type="predicted"/>
<evidence type="ECO:0008006" key="5">
    <source>
        <dbReference type="Google" id="ProtNLM"/>
    </source>
</evidence>
<keyword evidence="2" id="KW-0472">Membrane</keyword>
<evidence type="ECO:0000313" key="3">
    <source>
        <dbReference type="EMBL" id="KHD86383.1"/>
    </source>
</evidence>
<dbReference type="RefSeq" id="WP_035353228.1">
    <property type="nucleotide sequence ID" value="NZ_JRUN01000006.1"/>
</dbReference>
<dbReference type="EMBL" id="JRUN01000006">
    <property type="protein sequence ID" value="KHD86383.1"/>
    <property type="molecule type" value="Genomic_DNA"/>
</dbReference>
<keyword evidence="2" id="KW-1133">Transmembrane helix</keyword>
<evidence type="ECO:0000313" key="4">
    <source>
        <dbReference type="Proteomes" id="UP000030588"/>
    </source>
</evidence>